<evidence type="ECO:0000256" key="5">
    <source>
        <dbReference type="ARBA" id="ARBA00023128"/>
    </source>
</evidence>
<name>E0W2B0_PEDHC</name>
<dbReference type="eggNOG" id="KOG0171">
    <property type="taxonomic scope" value="Eukaryota"/>
</dbReference>
<dbReference type="SUPFAM" id="SSF51306">
    <property type="entry name" value="LexA/Signal peptidase"/>
    <property type="match status" value="1"/>
</dbReference>
<dbReference type="GeneID" id="8232677"/>
<reference evidence="12" key="3">
    <citation type="submission" date="2020-05" db="UniProtKB">
        <authorList>
            <consortium name="EnsemblMetazoa"/>
        </authorList>
    </citation>
    <scope>IDENTIFICATION</scope>
    <source>
        <strain evidence="12">USDA</strain>
    </source>
</reference>
<reference evidence="11" key="2">
    <citation type="submission" date="2007-04" db="EMBL/GenBank/DDBJ databases">
        <title>The genome of the human body louse.</title>
        <authorList>
            <consortium name="The Human Body Louse Genome Consortium"/>
            <person name="Kirkness E."/>
            <person name="Walenz B."/>
            <person name="Hass B."/>
            <person name="Bruggner R."/>
            <person name="Strausberg R."/>
        </authorList>
    </citation>
    <scope>NUCLEOTIDE SEQUENCE</scope>
    <source>
        <strain evidence="11">USDA</strain>
    </source>
</reference>
<evidence type="ECO:0000256" key="9">
    <source>
        <dbReference type="RuleBase" id="RU362041"/>
    </source>
</evidence>
<evidence type="ECO:0000256" key="7">
    <source>
        <dbReference type="ARBA" id="ARBA00038445"/>
    </source>
</evidence>
<evidence type="ECO:0000256" key="3">
    <source>
        <dbReference type="ARBA" id="ARBA00022792"/>
    </source>
</evidence>
<comment type="similarity">
    <text evidence="7">Belongs to the peptidase S26 family. IMP1 subfamily.</text>
</comment>
<feature type="active site" evidence="8">
    <location>
        <position position="45"/>
    </location>
</feature>
<evidence type="ECO:0000256" key="1">
    <source>
        <dbReference type="ARBA" id="ARBA00004273"/>
    </source>
</evidence>
<dbReference type="Proteomes" id="UP000009046">
    <property type="component" value="Unassembled WGS sequence"/>
</dbReference>
<organism>
    <name type="scientific">Pediculus humanus subsp. corporis</name>
    <name type="common">Body louse</name>
    <dbReference type="NCBI Taxonomy" id="121224"/>
    <lineage>
        <taxon>Eukaryota</taxon>
        <taxon>Metazoa</taxon>
        <taxon>Ecdysozoa</taxon>
        <taxon>Arthropoda</taxon>
        <taxon>Hexapoda</taxon>
        <taxon>Insecta</taxon>
        <taxon>Pterygota</taxon>
        <taxon>Neoptera</taxon>
        <taxon>Paraneoptera</taxon>
        <taxon>Psocodea</taxon>
        <taxon>Troctomorpha</taxon>
        <taxon>Phthiraptera</taxon>
        <taxon>Anoplura</taxon>
        <taxon>Pediculidae</taxon>
        <taxon>Pediculus</taxon>
    </lineage>
</organism>
<feature type="domain" description="Peptidase S26" evidence="10">
    <location>
        <begin position="106"/>
        <end position="145"/>
    </location>
</feature>
<dbReference type="RefSeq" id="XP_002432504.1">
    <property type="nucleotide sequence ID" value="XM_002432459.1"/>
</dbReference>
<dbReference type="GO" id="GO:0004252">
    <property type="term" value="F:serine-type endopeptidase activity"/>
    <property type="evidence" value="ECO:0007669"/>
    <property type="project" value="InterPro"/>
</dbReference>
<accession>E0W2B0</accession>
<dbReference type="VEuPathDB" id="VectorBase:PHUM588630"/>
<dbReference type="PANTHER" id="PTHR12383">
    <property type="entry name" value="PROTEASE FAMILY S26 MITOCHONDRIAL INNER MEMBRANE PROTEASE-RELATED"/>
    <property type="match status" value="1"/>
</dbReference>
<dbReference type="KEGG" id="phu:Phum_PHUM588630"/>
<evidence type="ECO:0000259" key="10">
    <source>
        <dbReference type="Pfam" id="PF10502"/>
    </source>
</evidence>
<dbReference type="InterPro" id="IPR000223">
    <property type="entry name" value="Pept_S26A_signal_pept_1"/>
</dbReference>
<dbReference type="Gene3D" id="2.10.109.10">
    <property type="entry name" value="Umud Fragment, subunit A"/>
    <property type="match status" value="1"/>
</dbReference>
<evidence type="ECO:0000313" key="11">
    <source>
        <dbReference type="EMBL" id="EEB19766.1"/>
    </source>
</evidence>
<dbReference type="EC" id="3.4.21.-" evidence="9"/>
<dbReference type="STRING" id="121224.E0W2B0"/>
<dbReference type="OMA" id="LCKGPSM"/>
<dbReference type="FunFam" id="2.10.109.10:FF:000019">
    <property type="entry name" value="Mitochondrial inner membrane protease subunit"/>
    <property type="match status" value="1"/>
</dbReference>
<dbReference type="GO" id="GO:0042720">
    <property type="term" value="C:mitochondrial inner membrane peptidase complex"/>
    <property type="evidence" value="ECO:0007669"/>
    <property type="project" value="TreeGrafter"/>
</dbReference>
<dbReference type="CTD" id="8232677"/>
<dbReference type="FunCoup" id="E0W2B0">
    <property type="interactions" value="1115"/>
</dbReference>
<dbReference type="EMBL" id="DS235875">
    <property type="protein sequence ID" value="EEB19766.1"/>
    <property type="molecule type" value="Genomic_DNA"/>
</dbReference>
<dbReference type="AlphaFoldDB" id="E0W2B0"/>
<keyword evidence="4 9" id="KW-0378">Hydrolase</keyword>
<dbReference type="GO" id="GO:0006627">
    <property type="term" value="P:protein processing involved in protein targeting to mitochondrion"/>
    <property type="evidence" value="ECO:0007669"/>
    <property type="project" value="TreeGrafter"/>
</dbReference>
<evidence type="ECO:0000256" key="6">
    <source>
        <dbReference type="ARBA" id="ARBA00023136"/>
    </source>
</evidence>
<dbReference type="InterPro" id="IPR019533">
    <property type="entry name" value="Peptidase_S26"/>
</dbReference>
<feature type="active site" evidence="8">
    <location>
        <position position="88"/>
    </location>
</feature>
<dbReference type="Pfam" id="PF10502">
    <property type="entry name" value="Peptidase_S26"/>
    <property type="match status" value="2"/>
</dbReference>
<dbReference type="OrthoDB" id="308440at2759"/>
<sequence length="161" mass="18383">MNRITNVRTYAAKVARLFGYAVYWNCVAHCVLEYIGDFVICVGPSMEPTIYSENVVFTEHLSAHRQKIKRGDIVITKSPCNPKHYICKRVIGIPGDKVCHKFFSSYVPKGHVWLEGDNKYNSSDSRNYGPVPQGLIKGRVVCRIWPLDNIKMLTRPTKTSY</sequence>
<keyword evidence="3 9" id="KW-0999">Mitochondrion inner membrane</keyword>
<evidence type="ECO:0000256" key="2">
    <source>
        <dbReference type="ARBA" id="ARBA00011805"/>
    </source>
</evidence>
<feature type="domain" description="Peptidase S26" evidence="10">
    <location>
        <begin position="26"/>
        <end position="101"/>
    </location>
</feature>
<dbReference type="EnsemblMetazoa" id="PHUM588630-RA">
    <property type="protein sequence ID" value="PHUM588630-PA"/>
    <property type="gene ID" value="PHUM588630"/>
</dbReference>
<keyword evidence="9 11" id="KW-0645">Protease</keyword>
<comment type="subcellular location">
    <subcellularLocation>
        <location evidence="1 9">Mitochondrion inner membrane</location>
    </subcellularLocation>
</comment>
<comment type="subunit">
    <text evidence="2">Heterodimer of 2 subunits, IMMPL1 and IMMPL2.</text>
</comment>
<dbReference type="PRINTS" id="PR00727">
    <property type="entry name" value="LEADERPTASE"/>
</dbReference>
<evidence type="ECO:0000313" key="12">
    <source>
        <dbReference type="EnsemblMetazoa" id="PHUM588630-PA"/>
    </source>
</evidence>
<dbReference type="PANTHER" id="PTHR12383:SF16">
    <property type="entry name" value="MITOCHONDRIAL INNER MEMBRANE PROTEASE SUBUNIT 1"/>
    <property type="match status" value="1"/>
</dbReference>
<proteinExistence type="inferred from homology"/>
<dbReference type="InParanoid" id="E0W2B0"/>
<dbReference type="NCBIfam" id="TIGR02227">
    <property type="entry name" value="sigpep_I_bact"/>
    <property type="match status" value="1"/>
</dbReference>
<evidence type="ECO:0000256" key="8">
    <source>
        <dbReference type="PIRSR" id="PIRSR600223-1"/>
    </source>
</evidence>
<evidence type="ECO:0000256" key="4">
    <source>
        <dbReference type="ARBA" id="ARBA00022801"/>
    </source>
</evidence>
<dbReference type="HOGENOM" id="CLU_028723_4_3_1"/>
<dbReference type="InterPro" id="IPR052064">
    <property type="entry name" value="Mito_IMP1_subunit"/>
</dbReference>
<protein>
    <recommendedName>
        <fullName evidence="9">Mitochondrial inner membrane protease subunit</fullName>
        <ecNumber evidence="9">3.4.21.-</ecNumber>
    </recommendedName>
</protein>
<dbReference type="EMBL" id="AAZO01007174">
    <property type="status" value="NOT_ANNOTATED_CDS"/>
    <property type="molecule type" value="Genomic_DNA"/>
</dbReference>
<keyword evidence="6" id="KW-0472">Membrane</keyword>
<dbReference type="CDD" id="cd06530">
    <property type="entry name" value="S26_SPase_I"/>
    <property type="match status" value="1"/>
</dbReference>
<dbReference type="InterPro" id="IPR036286">
    <property type="entry name" value="LexA/Signal_pep-like_sf"/>
</dbReference>
<dbReference type="GO" id="GO:0006465">
    <property type="term" value="P:signal peptide processing"/>
    <property type="evidence" value="ECO:0007669"/>
    <property type="project" value="InterPro"/>
</dbReference>
<keyword evidence="13" id="KW-1185">Reference proteome</keyword>
<reference evidence="11" key="1">
    <citation type="submission" date="2007-04" db="EMBL/GenBank/DDBJ databases">
        <title>Annotation of Pediculus humanus corporis strain USDA.</title>
        <authorList>
            <person name="Kirkness E."/>
            <person name="Hannick L."/>
            <person name="Hass B."/>
            <person name="Bruggner R."/>
            <person name="Lawson D."/>
            <person name="Bidwell S."/>
            <person name="Joardar V."/>
            <person name="Caler E."/>
            <person name="Walenz B."/>
            <person name="Inman J."/>
            <person name="Schobel S."/>
            <person name="Galinsky K."/>
            <person name="Amedeo P."/>
            <person name="Strausberg R."/>
        </authorList>
    </citation>
    <scope>NUCLEOTIDE SEQUENCE</scope>
    <source>
        <strain evidence="11">USDA</strain>
    </source>
</reference>
<gene>
    <name evidence="12" type="primary">8232677</name>
    <name evidence="11" type="ORF">Phum_PHUM588630</name>
</gene>
<evidence type="ECO:0000313" key="13">
    <source>
        <dbReference type="Proteomes" id="UP000009046"/>
    </source>
</evidence>
<keyword evidence="5 9" id="KW-0496">Mitochondrion</keyword>